<sequence length="39" mass="4620">MIGQRTIDGGLCLLHLCFFLAPGDLFVWKFYFWLYTCMV</sequence>
<evidence type="ECO:0000313" key="2">
    <source>
        <dbReference type="EMBL" id="MBX73750.1"/>
    </source>
</evidence>
<keyword evidence="1" id="KW-0472">Membrane</keyword>
<keyword evidence="1" id="KW-0812">Transmembrane</keyword>
<proteinExistence type="predicted"/>
<keyword evidence="1" id="KW-1133">Transmembrane helix</keyword>
<name>A0A2P2R3I5_RHIMU</name>
<reference evidence="2" key="1">
    <citation type="submission" date="2018-02" db="EMBL/GenBank/DDBJ databases">
        <title>Rhizophora mucronata_Transcriptome.</title>
        <authorList>
            <person name="Meera S.P."/>
            <person name="Sreeshan A."/>
            <person name="Augustine A."/>
        </authorList>
    </citation>
    <scope>NUCLEOTIDE SEQUENCE</scope>
    <source>
        <tissue evidence="2">Leaf</tissue>
    </source>
</reference>
<feature type="transmembrane region" description="Helical" evidence="1">
    <location>
        <begin position="12"/>
        <end position="34"/>
    </location>
</feature>
<dbReference type="EMBL" id="GGEC01093266">
    <property type="protein sequence ID" value="MBX73750.1"/>
    <property type="molecule type" value="Transcribed_RNA"/>
</dbReference>
<accession>A0A2P2R3I5</accession>
<organism evidence="2">
    <name type="scientific">Rhizophora mucronata</name>
    <name type="common">Asiatic mangrove</name>
    <dbReference type="NCBI Taxonomy" id="61149"/>
    <lineage>
        <taxon>Eukaryota</taxon>
        <taxon>Viridiplantae</taxon>
        <taxon>Streptophyta</taxon>
        <taxon>Embryophyta</taxon>
        <taxon>Tracheophyta</taxon>
        <taxon>Spermatophyta</taxon>
        <taxon>Magnoliopsida</taxon>
        <taxon>eudicotyledons</taxon>
        <taxon>Gunneridae</taxon>
        <taxon>Pentapetalae</taxon>
        <taxon>rosids</taxon>
        <taxon>fabids</taxon>
        <taxon>Malpighiales</taxon>
        <taxon>Rhizophoraceae</taxon>
        <taxon>Rhizophora</taxon>
    </lineage>
</organism>
<evidence type="ECO:0000256" key="1">
    <source>
        <dbReference type="SAM" id="Phobius"/>
    </source>
</evidence>
<protein>
    <submittedName>
        <fullName evidence="2">Uncharacterized protein</fullName>
    </submittedName>
</protein>
<dbReference type="AlphaFoldDB" id="A0A2P2R3I5"/>